<dbReference type="EMBL" id="QVFD01000006">
    <property type="protein sequence ID" value="RGC47717.1"/>
    <property type="molecule type" value="Genomic_DNA"/>
</dbReference>
<name>A0A3E2XM53_9FIRM</name>
<dbReference type="AlphaFoldDB" id="A0A3E2XM53"/>
<protein>
    <submittedName>
        <fullName evidence="6">Flavin reductase family protein</fullName>
    </submittedName>
</protein>
<keyword evidence="8" id="KW-1185">Reference proteome</keyword>
<keyword evidence="2" id="KW-0285">Flavoprotein</keyword>
<dbReference type="Pfam" id="PF01613">
    <property type="entry name" value="Flavin_Reduct"/>
    <property type="match status" value="1"/>
</dbReference>
<dbReference type="SMART" id="SM00903">
    <property type="entry name" value="Flavin_Reduct"/>
    <property type="match status" value="1"/>
</dbReference>
<evidence type="ECO:0000313" key="6">
    <source>
        <dbReference type="EMBL" id="RGC47717.1"/>
    </source>
</evidence>
<comment type="similarity">
    <text evidence="3">Belongs to the flavoredoxin family.</text>
</comment>
<feature type="domain" description="Flavin reductase like" evidence="4">
    <location>
        <begin position="11"/>
        <end position="157"/>
    </location>
</feature>
<proteinExistence type="inferred from homology"/>
<evidence type="ECO:0000256" key="1">
    <source>
        <dbReference type="ARBA" id="ARBA00001917"/>
    </source>
</evidence>
<dbReference type="PROSITE" id="PS51257">
    <property type="entry name" value="PROKAR_LIPOPROTEIN"/>
    <property type="match status" value="1"/>
</dbReference>
<comment type="cofactor">
    <cofactor evidence="1">
        <name>FMN</name>
        <dbReference type="ChEBI" id="CHEBI:58210"/>
    </cofactor>
</comment>
<dbReference type="GO" id="GO:0010181">
    <property type="term" value="F:FMN binding"/>
    <property type="evidence" value="ECO:0007669"/>
    <property type="project" value="InterPro"/>
</dbReference>
<dbReference type="InterPro" id="IPR002563">
    <property type="entry name" value="Flavin_Rdtase-like_dom"/>
</dbReference>
<dbReference type="Gene3D" id="2.30.110.10">
    <property type="entry name" value="Electron Transport, Fmn-binding Protein, Chain A"/>
    <property type="match status" value="1"/>
</dbReference>
<evidence type="ECO:0000313" key="5">
    <source>
        <dbReference type="EMBL" id="RGB81328.1"/>
    </source>
</evidence>
<gene>
    <name evidence="5" type="ORF">DW070_03950</name>
    <name evidence="6" type="ORF">DW747_08285</name>
</gene>
<comment type="caution">
    <text evidence="6">The sequence shown here is derived from an EMBL/GenBank/DDBJ whole genome shotgun (WGS) entry which is preliminary data.</text>
</comment>
<dbReference type="EMBL" id="QVEP01000006">
    <property type="protein sequence ID" value="RGB81328.1"/>
    <property type="molecule type" value="Genomic_DNA"/>
</dbReference>
<dbReference type="OrthoDB" id="9794638at2"/>
<evidence type="ECO:0000256" key="3">
    <source>
        <dbReference type="ARBA" id="ARBA00038054"/>
    </source>
</evidence>
<dbReference type="Proteomes" id="UP000260773">
    <property type="component" value="Unassembled WGS sequence"/>
</dbReference>
<evidence type="ECO:0000313" key="7">
    <source>
        <dbReference type="Proteomes" id="UP000260773"/>
    </source>
</evidence>
<dbReference type="PANTHER" id="PTHR43567">
    <property type="entry name" value="FLAVOREDOXIN-RELATED-RELATED"/>
    <property type="match status" value="1"/>
</dbReference>
<dbReference type="PANTHER" id="PTHR43567:SF1">
    <property type="entry name" value="FLAVOREDOXIN"/>
    <property type="match status" value="1"/>
</dbReference>
<sequence length="206" mass="23039">MSKQLWKPGNMLYPLPAVLVSCGDKAGNYNVLTVAWTGTICSDPAMVYVSVRKNRYSHHMLEETGEFYINLTTEALAFATDYCGVKSGKDLNKFEEMHLTPEMGMLSWAPMIKESPVCIACEVVRIEELGSHDMFIANVKGVYADEAYMDEKGKFDLIKAKPIVYSHGQYYGLGRYIGKFGYSVQKNPAKVKKASVHKTKANNKKA</sequence>
<dbReference type="InterPro" id="IPR052174">
    <property type="entry name" value="Flavoredoxin"/>
</dbReference>
<accession>A0A3E2XM53</accession>
<dbReference type="InterPro" id="IPR012349">
    <property type="entry name" value="Split_barrel_FMN-bd"/>
</dbReference>
<organism evidence="6 8">
    <name type="scientific">Coprococcus catus</name>
    <dbReference type="NCBI Taxonomy" id="116085"/>
    <lineage>
        <taxon>Bacteria</taxon>
        <taxon>Bacillati</taxon>
        <taxon>Bacillota</taxon>
        <taxon>Clostridia</taxon>
        <taxon>Lachnospirales</taxon>
        <taxon>Lachnospiraceae</taxon>
        <taxon>Coprococcus</taxon>
    </lineage>
</organism>
<dbReference type="RefSeq" id="WP_117527385.1">
    <property type="nucleotide sequence ID" value="NZ_JAQCWV010000004.1"/>
</dbReference>
<evidence type="ECO:0000259" key="4">
    <source>
        <dbReference type="SMART" id="SM00903"/>
    </source>
</evidence>
<dbReference type="GO" id="GO:0016646">
    <property type="term" value="F:oxidoreductase activity, acting on the CH-NH group of donors, NAD or NADP as acceptor"/>
    <property type="evidence" value="ECO:0007669"/>
    <property type="project" value="UniProtKB-ARBA"/>
</dbReference>
<evidence type="ECO:0000313" key="8">
    <source>
        <dbReference type="Proteomes" id="UP000261231"/>
    </source>
</evidence>
<evidence type="ECO:0000256" key="2">
    <source>
        <dbReference type="ARBA" id="ARBA00022630"/>
    </source>
</evidence>
<dbReference type="SUPFAM" id="SSF50475">
    <property type="entry name" value="FMN-binding split barrel"/>
    <property type="match status" value="1"/>
</dbReference>
<dbReference type="Proteomes" id="UP000261231">
    <property type="component" value="Unassembled WGS sequence"/>
</dbReference>
<reference evidence="7 8" key="1">
    <citation type="submission" date="2018-08" db="EMBL/GenBank/DDBJ databases">
        <title>A genome reference for cultivated species of the human gut microbiota.</title>
        <authorList>
            <person name="Zou Y."/>
            <person name="Xue W."/>
            <person name="Luo G."/>
        </authorList>
    </citation>
    <scope>NUCLEOTIDE SEQUENCE [LARGE SCALE GENOMIC DNA]</scope>
    <source>
        <strain evidence="5 7">AF45-17</strain>
        <strain evidence="6 8">AM28-39</strain>
    </source>
</reference>